<feature type="compositionally biased region" description="Low complexity" evidence="1">
    <location>
        <begin position="353"/>
        <end position="363"/>
    </location>
</feature>
<evidence type="ECO:0000256" key="1">
    <source>
        <dbReference type="SAM" id="MobiDB-lite"/>
    </source>
</evidence>
<accession>A0AAX3WF25</accession>
<dbReference type="Proteomes" id="UP001223720">
    <property type="component" value="Chromosome"/>
</dbReference>
<feature type="compositionally biased region" description="Low complexity" evidence="1">
    <location>
        <begin position="194"/>
        <end position="204"/>
    </location>
</feature>
<dbReference type="RefSeq" id="WP_056116031.1">
    <property type="nucleotide sequence ID" value="NZ_CP073633.1"/>
</dbReference>
<evidence type="ECO:0000256" key="2">
    <source>
        <dbReference type="SAM" id="SignalP"/>
    </source>
</evidence>
<dbReference type="EMBL" id="CP073633">
    <property type="protein sequence ID" value="WHQ69379.1"/>
    <property type="molecule type" value="Genomic_DNA"/>
</dbReference>
<feature type="signal peptide" evidence="2">
    <location>
        <begin position="1"/>
        <end position="20"/>
    </location>
</feature>
<gene>
    <name evidence="3" type="ORF">KEC54_24075</name>
</gene>
<feature type="region of interest" description="Disordered" evidence="1">
    <location>
        <begin position="165"/>
        <end position="204"/>
    </location>
</feature>
<feature type="compositionally biased region" description="Basic and acidic residues" evidence="1">
    <location>
        <begin position="178"/>
        <end position="192"/>
    </location>
</feature>
<keyword evidence="2" id="KW-0732">Signal</keyword>
<name>A0AAX3WF25_METEX</name>
<proteinExistence type="predicted"/>
<evidence type="ECO:0000313" key="4">
    <source>
        <dbReference type="Proteomes" id="UP001223720"/>
    </source>
</evidence>
<protein>
    <submittedName>
        <fullName evidence="3">Uncharacterized protein</fullName>
    </submittedName>
</protein>
<feature type="region of interest" description="Disordered" evidence="1">
    <location>
        <begin position="353"/>
        <end position="376"/>
    </location>
</feature>
<reference evidence="3" key="1">
    <citation type="journal article" date="2022" name="Biotechnol. Bioprocess Eng.">
        <title>Pan-genome Analysis Reveals Comparative Genomic Features of Central Metabolic Pathways in Methylorubrum extorquens.</title>
        <authorList>
            <person name="Lee G.M."/>
            <person name="Scott-Nevros Z.K."/>
            <person name="Lee S.-M."/>
            <person name="Kim D."/>
        </authorList>
    </citation>
    <scope>NUCLEOTIDE SEQUENCE</scope>
    <source>
        <strain evidence="3">ATCC 55366</strain>
    </source>
</reference>
<organism evidence="3 4">
    <name type="scientific">Methylorubrum extorquens</name>
    <name type="common">Methylobacterium dichloromethanicum</name>
    <name type="synonym">Methylobacterium extorquens</name>
    <dbReference type="NCBI Taxonomy" id="408"/>
    <lineage>
        <taxon>Bacteria</taxon>
        <taxon>Pseudomonadati</taxon>
        <taxon>Pseudomonadota</taxon>
        <taxon>Alphaproteobacteria</taxon>
        <taxon>Hyphomicrobiales</taxon>
        <taxon>Methylobacteriaceae</taxon>
        <taxon>Methylorubrum</taxon>
    </lineage>
</organism>
<dbReference type="AlphaFoldDB" id="A0AAX3WF25"/>
<feature type="chain" id="PRO_5043478087" evidence="2">
    <location>
        <begin position="21"/>
        <end position="523"/>
    </location>
</feature>
<sequence length="523" mass="56599">MRGVALGSLLALTGAGTAWAKDIVLPEKNPAVTLTIPDDWKTEVRDTEVVSTSPDGDVSFEVGFETRADRDSLVKDKVSFLRKQKVNLSIKPVEQAMDFGGTPARVQRYRTTDKYGKTIVDLVTLDASRDRALLMTIWGSEDQRQANEAALDTIMKSVRVPAETGGSSNFWSGGKTAAKPETKPEAKVETKSEPAAAGLSPSVAAAQPAPLRPYATRRALYVARKAADFGDVEARPSNVFKPGEPLLTYIEPVGEATQSIGSDQIGFGVIVDFEVRTPEGKALATQKNMIDRDVTVKRAEGEPNFFLNLSLDLDGFPPGNYVLVYTLRDKLSGRTLDVPQPFTIAQAATDKAATDKAAGAGPAAPNPAPAAPPASAQTTVVDGWTVQLAPPDGVSCAIHYENKPPRADGKRFATIIAFVSIPDRNLKLTTLELKFSGWNWTKDQEVKATLRTGEFYLYSGLNWIVLDPRSLLLRSNDPDDILKLVKTTSKLSVERDGEDAVTFDITAPDKALEALKPCRDQLK</sequence>
<evidence type="ECO:0000313" key="3">
    <source>
        <dbReference type="EMBL" id="WHQ69379.1"/>
    </source>
</evidence>